<evidence type="ECO:0000313" key="2">
    <source>
        <dbReference type="Proteomes" id="UP000492821"/>
    </source>
</evidence>
<evidence type="ECO:0000313" key="3">
    <source>
        <dbReference type="WBParaSite" id="Pan_g1394.t1"/>
    </source>
</evidence>
<feature type="region of interest" description="Disordered" evidence="1">
    <location>
        <begin position="213"/>
        <end position="246"/>
    </location>
</feature>
<sequence length="297" mass="34515">MRRTQVHGLRVEAVMYSRVDTCSYPFVLRFDLSTRTFIVHAFRLFRSATLDLITSEFAGYRPSHCRNRRRHSIMSRVADGPPPAKRQCVIEGANYSYSRCSLFDNEYFETGQRDTVGEPVLSPTLREAFVGALASTGLKRTQPTPPPPKKKPEEREDTWLQKEVKEYLLREQKNDEIRERLRILHASIEPTAKLPDHLRGTIIPPRARIGEKRAASHFDLEDDDEKTDTSADNVEEGSEQANEDISGHIGTDTRFCVIEGWQTLYEDIEFNEGFELIDDYFRLFRFTNGRFMYQRHM</sequence>
<protein>
    <submittedName>
        <fullName evidence="3">Uncharacterized protein</fullName>
    </submittedName>
</protein>
<dbReference type="AlphaFoldDB" id="A0A7E4UXC2"/>
<name>A0A7E4UXC2_PANRE</name>
<accession>A0A7E4UXC2</accession>
<keyword evidence="2" id="KW-1185">Reference proteome</keyword>
<feature type="compositionally biased region" description="Acidic residues" evidence="1">
    <location>
        <begin position="233"/>
        <end position="242"/>
    </location>
</feature>
<reference evidence="3" key="2">
    <citation type="submission" date="2020-10" db="UniProtKB">
        <authorList>
            <consortium name="WormBaseParasite"/>
        </authorList>
    </citation>
    <scope>IDENTIFICATION</scope>
</reference>
<feature type="region of interest" description="Disordered" evidence="1">
    <location>
        <begin position="134"/>
        <end position="158"/>
    </location>
</feature>
<evidence type="ECO:0000256" key="1">
    <source>
        <dbReference type="SAM" id="MobiDB-lite"/>
    </source>
</evidence>
<dbReference type="Proteomes" id="UP000492821">
    <property type="component" value="Unassembled WGS sequence"/>
</dbReference>
<organism evidence="2 3">
    <name type="scientific">Panagrellus redivivus</name>
    <name type="common">Microworm</name>
    <dbReference type="NCBI Taxonomy" id="6233"/>
    <lineage>
        <taxon>Eukaryota</taxon>
        <taxon>Metazoa</taxon>
        <taxon>Ecdysozoa</taxon>
        <taxon>Nematoda</taxon>
        <taxon>Chromadorea</taxon>
        <taxon>Rhabditida</taxon>
        <taxon>Tylenchina</taxon>
        <taxon>Panagrolaimomorpha</taxon>
        <taxon>Panagrolaimoidea</taxon>
        <taxon>Panagrolaimidae</taxon>
        <taxon>Panagrellus</taxon>
    </lineage>
</organism>
<reference evidence="2" key="1">
    <citation type="journal article" date="2013" name="Genetics">
        <title>The draft genome and transcriptome of Panagrellus redivivus are shaped by the harsh demands of a free-living lifestyle.</title>
        <authorList>
            <person name="Srinivasan J."/>
            <person name="Dillman A.R."/>
            <person name="Macchietto M.G."/>
            <person name="Heikkinen L."/>
            <person name="Lakso M."/>
            <person name="Fracchia K.M."/>
            <person name="Antoshechkin I."/>
            <person name="Mortazavi A."/>
            <person name="Wong G."/>
            <person name="Sternberg P.W."/>
        </authorList>
    </citation>
    <scope>NUCLEOTIDE SEQUENCE [LARGE SCALE GENOMIC DNA]</scope>
    <source>
        <strain evidence="2">MT8872</strain>
    </source>
</reference>
<dbReference type="WBParaSite" id="Pan_g1394.t1">
    <property type="protein sequence ID" value="Pan_g1394.t1"/>
    <property type="gene ID" value="Pan_g1394"/>
</dbReference>
<proteinExistence type="predicted"/>